<evidence type="ECO:0000256" key="1">
    <source>
        <dbReference type="ARBA" id="ARBA00005915"/>
    </source>
</evidence>
<comment type="similarity">
    <text evidence="1">Belongs to the RecJ family.</text>
</comment>
<sequence length="543" mass="60987">MYKKQGDYQTLDEYVRFKTGKSIPELDAYKAFYEIRRLEKAAEMIKRHIAAQLPIAVFTDYDVDGLGAALIMIQLLQALGAQYYVYAPRRSVDGYGITNNFVSKLSGYRGLLITVDNGIAAIEQVNRAKALGWEVLIMDHHHALENDGIPEIPRADLIIDPEVFGTGCDFTHYCGAGLAFKLAQFMLDDQYLIDKLNTFAAISTVADVVPLIEDNRQIVKRGLELMNRGVGTVGLQKLLEYLQIRGFATAKDLGFSIGPMMNAATRMEAMYEGWNGSDFVINALLCEDEMLASQYSMQLSEINKQRKEITAAALETVKCDILDSVNFIKVDAPAGLCGIIAPRVMEQNPKPTFVFMEENGVCTGSARSDDETQNNVKEMLETCRDLLIKYGGHPGAAGFSFKIENMDEIHKRLSEYPVVSNALKQVYDLELNKEDIVSTLCELDRIEPFGKGLEAPIFRVACRFNDRDQNGNITEYWHGMGKDGSHLRLDLTPQLKAVAFNMKPQFDEMGHPKQLYLIGRPGWNIYDGKRIAQFRCEAIEKMK</sequence>
<organism evidence="9 10">
    <name type="scientific">Butyrivibrio proteoclasticus (strain ATCC 51982 / DSM 14932 / B316)</name>
    <name type="common">Clostridium proteoclasticum</name>
    <dbReference type="NCBI Taxonomy" id="515622"/>
    <lineage>
        <taxon>Bacteria</taxon>
        <taxon>Bacillati</taxon>
        <taxon>Bacillota</taxon>
        <taxon>Clostridia</taxon>
        <taxon>Lachnospirales</taxon>
        <taxon>Lachnospiraceae</taxon>
        <taxon>Butyrivibrio</taxon>
    </lineage>
</organism>
<dbReference type="InterPro" id="IPR051673">
    <property type="entry name" value="SSDNA_exonuclease_RecJ"/>
</dbReference>
<evidence type="ECO:0000256" key="2">
    <source>
        <dbReference type="ARBA" id="ARBA00019841"/>
    </source>
</evidence>
<dbReference type="GO" id="GO:0003676">
    <property type="term" value="F:nucleic acid binding"/>
    <property type="evidence" value="ECO:0007669"/>
    <property type="project" value="InterPro"/>
</dbReference>
<dbReference type="Pfam" id="PF17768">
    <property type="entry name" value="RecJ_OB"/>
    <property type="match status" value="1"/>
</dbReference>
<accession>E0S4B0</accession>
<evidence type="ECO:0000256" key="4">
    <source>
        <dbReference type="ARBA" id="ARBA00022801"/>
    </source>
</evidence>
<evidence type="ECO:0000256" key="5">
    <source>
        <dbReference type="ARBA" id="ARBA00022839"/>
    </source>
</evidence>
<keyword evidence="10" id="KW-1185">Reference proteome</keyword>
<dbReference type="InterPro" id="IPR003156">
    <property type="entry name" value="DHHA1_dom"/>
</dbReference>
<dbReference type="InterPro" id="IPR041122">
    <property type="entry name" value="RecJ_OB"/>
</dbReference>
<dbReference type="HOGENOM" id="CLU_009736_5_2_9"/>
<geneLocation type="plasmid" evidence="9 10">
    <name>pCY360</name>
</geneLocation>
<dbReference type="RefSeq" id="WP_013282891.1">
    <property type="nucleotide sequence ID" value="NC_014389.1"/>
</dbReference>
<keyword evidence="4 9" id="KW-0378">Hydrolase</keyword>
<dbReference type="Pfam" id="PF02272">
    <property type="entry name" value="DHHA1"/>
    <property type="match status" value="1"/>
</dbReference>
<dbReference type="InterPro" id="IPR038763">
    <property type="entry name" value="DHH_sf"/>
</dbReference>
<protein>
    <recommendedName>
        <fullName evidence="2">Single-stranded-DNA-specific exonuclease RecJ</fullName>
    </recommendedName>
</protein>
<dbReference type="SUPFAM" id="SSF64182">
    <property type="entry name" value="DHH phosphoesterases"/>
    <property type="match status" value="1"/>
</dbReference>
<evidence type="ECO:0000259" key="7">
    <source>
        <dbReference type="Pfam" id="PF02272"/>
    </source>
</evidence>
<evidence type="ECO:0000313" key="10">
    <source>
        <dbReference type="Proteomes" id="UP000001299"/>
    </source>
</evidence>
<dbReference type="Gene3D" id="3.90.1640.30">
    <property type="match status" value="1"/>
</dbReference>
<dbReference type="PANTHER" id="PTHR30255">
    <property type="entry name" value="SINGLE-STRANDED-DNA-SPECIFIC EXONUCLEASE RECJ"/>
    <property type="match status" value="1"/>
</dbReference>
<dbReference type="EMBL" id="CP001812">
    <property type="protein sequence ID" value="ADL36242.1"/>
    <property type="molecule type" value="Genomic_DNA"/>
</dbReference>
<gene>
    <name evidence="9" type="primary">recJ2</name>
    <name evidence="9" type="ordered locus">bpr_II305</name>
</gene>
<evidence type="ECO:0000259" key="6">
    <source>
        <dbReference type="Pfam" id="PF01368"/>
    </source>
</evidence>
<name>E0S4B0_BUTPB</name>
<evidence type="ECO:0000313" key="9">
    <source>
        <dbReference type="EMBL" id="ADL36242.1"/>
    </source>
</evidence>
<reference evidence="9 10" key="1">
    <citation type="journal article" date="2010" name="PLoS ONE">
        <title>The glycobiome of the rumen bacterium Butyrivibrio proteoclasticus B316(T) highlights adaptation to a polysaccharide-rich environment.</title>
        <authorList>
            <person name="Kelly W.J."/>
            <person name="Leahy S.C."/>
            <person name="Altermann E."/>
            <person name="Yeoman C.J."/>
            <person name="Dunne J.C."/>
            <person name="Kong Z."/>
            <person name="Pacheco D.M."/>
            <person name="Li D."/>
            <person name="Noel S.J."/>
            <person name="Moon C.D."/>
            <person name="Cookson A.L."/>
            <person name="Attwood G.T."/>
        </authorList>
    </citation>
    <scope>NUCLEOTIDE SEQUENCE [LARGE SCALE GENOMIC DNA]</scope>
    <source>
        <strain evidence="10">ATCC 51982 / DSM 14932 / B316</strain>
        <plasmid evidence="10">Plasmid pCY360</plasmid>
    </source>
</reference>
<dbReference type="Gene3D" id="3.10.310.30">
    <property type="match status" value="1"/>
</dbReference>
<feature type="domain" description="RecJ OB" evidence="8">
    <location>
        <begin position="427"/>
        <end position="537"/>
    </location>
</feature>
<evidence type="ECO:0000256" key="3">
    <source>
        <dbReference type="ARBA" id="ARBA00022722"/>
    </source>
</evidence>
<dbReference type="PANTHER" id="PTHR30255:SF2">
    <property type="entry name" value="SINGLE-STRANDED-DNA-SPECIFIC EXONUCLEASE RECJ"/>
    <property type="match status" value="1"/>
</dbReference>
<keyword evidence="5 9" id="KW-0269">Exonuclease</keyword>
<dbReference type="Pfam" id="PF01368">
    <property type="entry name" value="DHH"/>
    <property type="match status" value="1"/>
</dbReference>
<dbReference type="KEGG" id="bpb:bpr_II305"/>
<dbReference type="GO" id="GO:0004527">
    <property type="term" value="F:exonuclease activity"/>
    <property type="evidence" value="ECO:0007669"/>
    <property type="project" value="UniProtKB-KW"/>
</dbReference>
<keyword evidence="9" id="KW-0614">Plasmid</keyword>
<feature type="domain" description="DHHA1" evidence="7">
    <location>
        <begin position="328"/>
        <end position="415"/>
    </location>
</feature>
<feature type="domain" description="DDH" evidence="6">
    <location>
        <begin position="55"/>
        <end position="190"/>
    </location>
</feature>
<dbReference type="InterPro" id="IPR001667">
    <property type="entry name" value="DDH_dom"/>
</dbReference>
<dbReference type="AlphaFoldDB" id="E0S4B0"/>
<dbReference type="Proteomes" id="UP000001299">
    <property type="component" value="Plasmid pCY360"/>
</dbReference>
<evidence type="ECO:0000259" key="8">
    <source>
        <dbReference type="Pfam" id="PF17768"/>
    </source>
</evidence>
<proteinExistence type="inferred from homology"/>
<keyword evidence="3" id="KW-0540">Nuclease</keyword>